<protein>
    <submittedName>
        <fullName evidence="5">Transcriptional regulator</fullName>
    </submittedName>
</protein>
<name>A0A128F5E9_9GAMM</name>
<dbReference type="GO" id="GO:0006355">
    <property type="term" value="P:regulation of DNA-templated transcription"/>
    <property type="evidence" value="ECO:0007669"/>
    <property type="project" value="InterPro"/>
</dbReference>
<feature type="DNA-binding region" description="OmpR/PhoB-type" evidence="2">
    <location>
        <begin position="1"/>
        <end position="92"/>
    </location>
</feature>
<feature type="domain" description="OmpR/PhoB-type" evidence="4">
    <location>
        <begin position="1"/>
        <end position="92"/>
    </location>
</feature>
<gene>
    <name evidence="5" type="ORF">GCE9029_02665</name>
</gene>
<dbReference type="OrthoDB" id="5898834at2"/>
<evidence type="ECO:0000256" key="1">
    <source>
        <dbReference type="ARBA" id="ARBA00023125"/>
    </source>
</evidence>
<evidence type="ECO:0000259" key="4">
    <source>
        <dbReference type="PROSITE" id="PS51755"/>
    </source>
</evidence>
<dbReference type="PROSITE" id="PS51755">
    <property type="entry name" value="OMPR_PHOB"/>
    <property type="match status" value="1"/>
</dbReference>
<feature type="compositionally biased region" description="Polar residues" evidence="3">
    <location>
        <begin position="125"/>
        <end position="138"/>
    </location>
</feature>
<evidence type="ECO:0000256" key="2">
    <source>
        <dbReference type="PROSITE-ProRule" id="PRU01091"/>
    </source>
</evidence>
<evidence type="ECO:0000256" key="3">
    <source>
        <dbReference type="SAM" id="MobiDB-lite"/>
    </source>
</evidence>
<dbReference type="Pfam" id="PF00486">
    <property type="entry name" value="Trans_reg_C"/>
    <property type="match status" value="1"/>
</dbReference>
<dbReference type="SUPFAM" id="SSF46894">
    <property type="entry name" value="C-terminal effector domain of the bipartite response regulators"/>
    <property type="match status" value="1"/>
</dbReference>
<reference evidence="6" key="1">
    <citation type="submission" date="2016-02" db="EMBL/GenBank/DDBJ databases">
        <authorList>
            <person name="Rodrigo-Torres Lidia"/>
            <person name="Arahal R.David."/>
        </authorList>
    </citation>
    <scope>NUCLEOTIDE SEQUENCE [LARGE SCALE GENOMIC DNA]</scope>
    <source>
        <strain evidence="6">CECT 9029</strain>
    </source>
</reference>
<dbReference type="Proteomes" id="UP000071641">
    <property type="component" value="Unassembled WGS sequence"/>
</dbReference>
<dbReference type="STRING" id="1796497.GCE9029_02665"/>
<dbReference type="SMART" id="SM00862">
    <property type="entry name" value="Trans_reg_C"/>
    <property type="match status" value="1"/>
</dbReference>
<dbReference type="InterPro" id="IPR036388">
    <property type="entry name" value="WH-like_DNA-bd_sf"/>
</dbReference>
<proteinExistence type="predicted"/>
<keyword evidence="1 2" id="KW-0238">DNA-binding</keyword>
<dbReference type="GO" id="GO:0000160">
    <property type="term" value="P:phosphorelay signal transduction system"/>
    <property type="evidence" value="ECO:0007669"/>
    <property type="project" value="InterPro"/>
</dbReference>
<dbReference type="Gene3D" id="1.10.10.10">
    <property type="entry name" value="Winged helix-like DNA-binding domain superfamily/Winged helix DNA-binding domain"/>
    <property type="match status" value="1"/>
</dbReference>
<dbReference type="EMBL" id="FIZX01000002">
    <property type="protein sequence ID" value="CZF81521.1"/>
    <property type="molecule type" value="Genomic_DNA"/>
</dbReference>
<sequence length="264" mass="29129">MIKFDPVENRIFTDTRSVGIGHREGLILELLLERAPDVLEKQTIITHAWGNVCVGDTSLAKSISTLRHAFLKLGVKESPIVTAPRVGYRALPGRVQCIEIPLESTLEHSHSEALPNPNKDLDSLPEQQQVASESNHQNHQIPIRPSYIKAALNALSIALAFATLAILSVKLDFAPWPAPHLALTKQHVGELVLIKSPSVKLSLPLRRLLASNQCDCVVFVGLGGGENELSWFHRQAKDAINLTYRSGQFPVVAAQIKQFVEQRK</sequence>
<accession>A0A128F5E9</accession>
<evidence type="ECO:0000313" key="5">
    <source>
        <dbReference type="EMBL" id="CZF81521.1"/>
    </source>
</evidence>
<dbReference type="GO" id="GO:0003677">
    <property type="term" value="F:DNA binding"/>
    <property type="evidence" value="ECO:0007669"/>
    <property type="project" value="UniProtKB-UniRule"/>
</dbReference>
<feature type="region of interest" description="Disordered" evidence="3">
    <location>
        <begin position="108"/>
        <end position="138"/>
    </location>
</feature>
<evidence type="ECO:0000313" key="6">
    <source>
        <dbReference type="Proteomes" id="UP000071641"/>
    </source>
</evidence>
<dbReference type="RefSeq" id="WP_062665663.1">
    <property type="nucleotide sequence ID" value="NZ_FIZX01000002.1"/>
</dbReference>
<dbReference type="InterPro" id="IPR001867">
    <property type="entry name" value="OmpR/PhoB-type_DNA-bd"/>
</dbReference>
<dbReference type="AlphaFoldDB" id="A0A128F5E9"/>
<dbReference type="InterPro" id="IPR016032">
    <property type="entry name" value="Sig_transdc_resp-reg_C-effctor"/>
</dbReference>
<organism evidence="5 6">
    <name type="scientific">Grimontia celer</name>
    <dbReference type="NCBI Taxonomy" id="1796497"/>
    <lineage>
        <taxon>Bacteria</taxon>
        <taxon>Pseudomonadati</taxon>
        <taxon>Pseudomonadota</taxon>
        <taxon>Gammaproteobacteria</taxon>
        <taxon>Vibrionales</taxon>
        <taxon>Vibrionaceae</taxon>
        <taxon>Grimontia</taxon>
    </lineage>
</organism>
<keyword evidence="6" id="KW-1185">Reference proteome</keyword>